<accession>A0AA40G662</accession>
<name>A0AA40G662_9HYME</name>
<reference evidence="1" key="1">
    <citation type="submission" date="2021-10" db="EMBL/GenBank/DDBJ databases">
        <title>Melipona bicolor Genome sequencing and assembly.</title>
        <authorList>
            <person name="Araujo N.S."/>
            <person name="Arias M.C."/>
        </authorList>
    </citation>
    <scope>NUCLEOTIDE SEQUENCE</scope>
    <source>
        <strain evidence="1">USP_2M_L1-L4_2017</strain>
        <tissue evidence="1">Whole body</tissue>
    </source>
</reference>
<protein>
    <submittedName>
        <fullName evidence="1">Uncharacterized protein</fullName>
    </submittedName>
</protein>
<dbReference type="Proteomes" id="UP001177670">
    <property type="component" value="Unassembled WGS sequence"/>
</dbReference>
<dbReference type="EMBL" id="JAHYIQ010000005">
    <property type="protein sequence ID" value="KAK1131721.1"/>
    <property type="molecule type" value="Genomic_DNA"/>
</dbReference>
<comment type="caution">
    <text evidence="1">The sequence shown here is derived from an EMBL/GenBank/DDBJ whole genome shotgun (WGS) entry which is preliminary data.</text>
</comment>
<keyword evidence="2" id="KW-1185">Reference proteome</keyword>
<evidence type="ECO:0000313" key="1">
    <source>
        <dbReference type="EMBL" id="KAK1131721.1"/>
    </source>
</evidence>
<sequence>NPNSGNVFESVCKEFKLSTSKDIELTCEILDLISSSCSNRHERISKIGVTPTTRRRIATVNFN</sequence>
<gene>
    <name evidence="1" type="ORF">K0M31_015881</name>
</gene>
<feature type="non-terminal residue" evidence="1">
    <location>
        <position position="1"/>
    </location>
</feature>
<organism evidence="1 2">
    <name type="scientific">Melipona bicolor</name>
    <dbReference type="NCBI Taxonomy" id="60889"/>
    <lineage>
        <taxon>Eukaryota</taxon>
        <taxon>Metazoa</taxon>
        <taxon>Ecdysozoa</taxon>
        <taxon>Arthropoda</taxon>
        <taxon>Hexapoda</taxon>
        <taxon>Insecta</taxon>
        <taxon>Pterygota</taxon>
        <taxon>Neoptera</taxon>
        <taxon>Endopterygota</taxon>
        <taxon>Hymenoptera</taxon>
        <taxon>Apocrita</taxon>
        <taxon>Aculeata</taxon>
        <taxon>Apoidea</taxon>
        <taxon>Anthophila</taxon>
        <taxon>Apidae</taxon>
        <taxon>Melipona</taxon>
    </lineage>
</organism>
<evidence type="ECO:0000313" key="2">
    <source>
        <dbReference type="Proteomes" id="UP001177670"/>
    </source>
</evidence>
<dbReference type="AlphaFoldDB" id="A0AA40G662"/>
<proteinExistence type="predicted"/>